<keyword evidence="9" id="KW-0325">Glycoprotein</keyword>
<evidence type="ECO:0000256" key="6">
    <source>
        <dbReference type="ARBA" id="ARBA00022989"/>
    </source>
</evidence>
<dbReference type="Proteomes" id="UP000289738">
    <property type="component" value="Chromosome A09"/>
</dbReference>
<proteinExistence type="predicted"/>
<evidence type="ECO:0000256" key="2">
    <source>
        <dbReference type="ARBA" id="ARBA00022614"/>
    </source>
</evidence>
<sequence length="223" mass="24547">MDFKKDKFNQEQVLQVMDQQKIFLLGSKFLIRRGPISLESSSFPLSQLIDLYLQENSLFGPLPSLSDLSNLQTTYFGCNNFTSILSAAFSSLTSLQKLSLFNNLSLSPWPFPTDLTQSSTLSDLDFGSAGITGDPQLRCDSLFDLQLRDNKLTGVVPSSLMALPSLKNSPVPVFDKGVQVTLDEINNTPGPCDEKVMVLLKVAEGFGYPSQFAESWKGNDPCT</sequence>
<comment type="caution">
    <text evidence="10">The sequence shown here is derived from an EMBL/GenBank/DDBJ whole genome shotgun (WGS) entry which is preliminary data.</text>
</comment>
<dbReference type="InterPro" id="IPR032675">
    <property type="entry name" value="LRR_dom_sf"/>
</dbReference>
<evidence type="ECO:0000256" key="7">
    <source>
        <dbReference type="ARBA" id="ARBA00023136"/>
    </source>
</evidence>
<evidence type="ECO:0000256" key="3">
    <source>
        <dbReference type="ARBA" id="ARBA00022692"/>
    </source>
</evidence>
<dbReference type="InterPro" id="IPR052422">
    <property type="entry name" value="Auxin_Ser/Thr_Kinase"/>
</dbReference>
<keyword evidence="7" id="KW-0472">Membrane</keyword>
<keyword evidence="11" id="KW-1185">Reference proteome</keyword>
<keyword evidence="4" id="KW-0732">Signal</keyword>
<accession>A0A445BQL3</accession>
<evidence type="ECO:0000256" key="4">
    <source>
        <dbReference type="ARBA" id="ARBA00022729"/>
    </source>
</evidence>
<dbReference type="SUPFAM" id="SSF52058">
    <property type="entry name" value="L domain-like"/>
    <property type="match status" value="1"/>
</dbReference>
<dbReference type="GO" id="GO:0016020">
    <property type="term" value="C:membrane"/>
    <property type="evidence" value="ECO:0007669"/>
    <property type="project" value="UniProtKB-SubCell"/>
</dbReference>
<comment type="subcellular location">
    <subcellularLocation>
        <location evidence="1">Membrane</location>
        <topology evidence="1">Single-pass membrane protein</topology>
    </subcellularLocation>
</comment>
<keyword evidence="8" id="KW-0675">Receptor</keyword>
<reference evidence="10 11" key="1">
    <citation type="submission" date="2019-01" db="EMBL/GenBank/DDBJ databases">
        <title>Sequencing of cultivated peanut Arachis hypogaea provides insights into genome evolution and oil improvement.</title>
        <authorList>
            <person name="Chen X."/>
        </authorList>
    </citation>
    <scope>NUCLEOTIDE SEQUENCE [LARGE SCALE GENOMIC DNA]</scope>
    <source>
        <strain evidence="11">cv. Fuhuasheng</strain>
        <tissue evidence="10">Leaves</tissue>
    </source>
</reference>
<gene>
    <name evidence="10" type="ORF">Ahy_A09g046685</name>
</gene>
<evidence type="ECO:0000256" key="1">
    <source>
        <dbReference type="ARBA" id="ARBA00004167"/>
    </source>
</evidence>
<evidence type="ECO:0000256" key="5">
    <source>
        <dbReference type="ARBA" id="ARBA00022737"/>
    </source>
</evidence>
<keyword evidence="3" id="KW-0812">Transmembrane</keyword>
<evidence type="ECO:0000256" key="8">
    <source>
        <dbReference type="ARBA" id="ARBA00023170"/>
    </source>
</evidence>
<dbReference type="Gene3D" id="3.80.10.10">
    <property type="entry name" value="Ribonuclease Inhibitor"/>
    <property type="match status" value="1"/>
</dbReference>
<dbReference type="EMBL" id="SDMP01000009">
    <property type="protein sequence ID" value="RYR40942.1"/>
    <property type="molecule type" value="Genomic_DNA"/>
</dbReference>
<keyword evidence="6" id="KW-1133">Transmembrane helix</keyword>
<evidence type="ECO:0000313" key="11">
    <source>
        <dbReference type="Proteomes" id="UP000289738"/>
    </source>
</evidence>
<evidence type="ECO:0000313" key="10">
    <source>
        <dbReference type="EMBL" id="RYR40942.1"/>
    </source>
</evidence>
<dbReference type="AlphaFoldDB" id="A0A445BQL3"/>
<keyword evidence="5" id="KW-0677">Repeat</keyword>
<dbReference type="PANTHER" id="PTHR47986:SF10">
    <property type="entry name" value="RECEPTOR-LIKE KINASE TMK4"/>
    <property type="match status" value="1"/>
</dbReference>
<protein>
    <submittedName>
        <fullName evidence="10">Uncharacterized protein</fullName>
    </submittedName>
</protein>
<name>A0A445BQL3_ARAHY</name>
<organism evidence="10 11">
    <name type="scientific">Arachis hypogaea</name>
    <name type="common">Peanut</name>
    <dbReference type="NCBI Taxonomy" id="3818"/>
    <lineage>
        <taxon>Eukaryota</taxon>
        <taxon>Viridiplantae</taxon>
        <taxon>Streptophyta</taxon>
        <taxon>Embryophyta</taxon>
        <taxon>Tracheophyta</taxon>
        <taxon>Spermatophyta</taxon>
        <taxon>Magnoliopsida</taxon>
        <taxon>eudicotyledons</taxon>
        <taxon>Gunneridae</taxon>
        <taxon>Pentapetalae</taxon>
        <taxon>rosids</taxon>
        <taxon>fabids</taxon>
        <taxon>Fabales</taxon>
        <taxon>Fabaceae</taxon>
        <taxon>Papilionoideae</taxon>
        <taxon>50 kb inversion clade</taxon>
        <taxon>dalbergioids sensu lato</taxon>
        <taxon>Dalbergieae</taxon>
        <taxon>Pterocarpus clade</taxon>
        <taxon>Arachis</taxon>
    </lineage>
</organism>
<evidence type="ECO:0000256" key="9">
    <source>
        <dbReference type="ARBA" id="ARBA00023180"/>
    </source>
</evidence>
<dbReference type="PANTHER" id="PTHR47986">
    <property type="entry name" value="OSJNBA0070M12.3 PROTEIN"/>
    <property type="match status" value="1"/>
</dbReference>
<keyword evidence="2" id="KW-0433">Leucine-rich repeat</keyword>